<reference evidence="2 3" key="1">
    <citation type="submission" date="2020-04" db="EMBL/GenBank/DDBJ databases">
        <authorList>
            <person name="Alioto T."/>
            <person name="Alioto T."/>
            <person name="Gomez Garrido J."/>
        </authorList>
    </citation>
    <scope>NUCLEOTIDE SEQUENCE [LARGE SCALE GENOMIC DNA]</scope>
</reference>
<accession>A0A8S1DS55</accession>
<sequence length="70" mass="7845">MPCFPQLRSPIFFIALKPLLAQSSPCSLIWSVHEQAKKFSIHWQLAATTHGIDSVYPITPASRHCVGQQQ</sequence>
<evidence type="ECO:0008006" key="4">
    <source>
        <dbReference type="Google" id="ProtNLM"/>
    </source>
</evidence>
<evidence type="ECO:0000313" key="2">
    <source>
        <dbReference type="EMBL" id="CAB3385350.1"/>
    </source>
</evidence>
<dbReference type="Proteomes" id="UP000494165">
    <property type="component" value="Unassembled WGS sequence"/>
</dbReference>
<feature type="signal peptide" evidence="1">
    <location>
        <begin position="1"/>
        <end position="21"/>
    </location>
</feature>
<gene>
    <name evidence="2" type="ORF">CLODIP_2_CD01099</name>
</gene>
<dbReference type="AlphaFoldDB" id="A0A8S1DS55"/>
<evidence type="ECO:0000256" key="1">
    <source>
        <dbReference type="SAM" id="SignalP"/>
    </source>
</evidence>
<feature type="chain" id="PRO_5035714647" description="Secreted protein" evidence="1">
    <location>
        <begin position="22"/>
        <end position="70"/>
    </location>
</feature>
<comment type="caution">
    <text evidence="2">The sequence shown here is derived from an EMBL/GenBank/DDBJ whole genome shotgun (WGS) entry which is preliminary data.</text>
</comment>
<proteinExistence type="predicted"/>
<keyword evidence="1" id="KW-0732">Signal</keyword>
<organism evidence="2 3">
    <name type="scientific">Cloeon dipterum</name>
    <dbReference type="NCBI Taxonomy" id="197152"/>
    <lineage>
        <taxon>Eukaryota</taxon>
        <taxon>Metazoa</taxon>
        <taxon>Ecdysozoa</taxon>
        <taxon>Arthropoda</taxon>
        <taxon>Hexapoda</taxon>
        <taxon>Insecta</taxon>
        <taxon>Pterygota</taxon>
        <taxon>Palaeoptera</taxon>
        <taxon>Ephemeroptera</taxon>
        <taxon>Pisciforma</taxon>
        <taxon>Baetidae</taxon>
        <taxon>Cloeon</taxon>
    </lineage>
</organism>
<dbReference type="EMBL" id="CADEPI010000408">
    <property type="protein sequence ID" value="CAB3385350.1"/>
    <property type="molecule type" value="Genomic_DNA"/>
</dbReference>
<name>A0A8S1DS55_9INSE</name>
<keyword evidence="3" id="KW-1185">Reference proteome</keyword>
<protein>
    <recommendedName>
        <fullName evidence="4">Secreted protein</fullName>
    </recommendedName>
</protein>
<evidence type="ECO:0000313" key="3">
    <source>
        <dbReference type="Proteomes" id="UP000494165"/>
    </source>
</evidence>